<evidence type="ECO:0000313" key="2">
    <source>
        <dbReference type="Proteomes" id="UP001610728"/>
    </source>
</evidence>
<keyword evidence="2" id="KW-1185">Reference proteome</keyword>
<dbReference type="EMBL" id="JABSNW010000009">
    <property type="protein sequence ID" value="KAL2884748.1"/>
    <property type="molecule type" value="Genomic_DNA"/>
</dbReference>
<reference evidence="1 2" key="1">
    <citation type="submission" date="2020-05" db="EMBL/GenBank/DDBJ databases">
        <title>Ceratocystis lukuohia genome.</title>
        <authorList>
            <person name="Harrington T.C."/>
            <person name="Kim K."/>
            <person name="Mayers C.G."/>
        </authorList>
    </citation>
    <scope>NUCLEOTIDE SEQUENCE [LARGE SCALE GENOMIC DNA]</scope>
    <source>
        <strain evidence="1 2">C4212</strain>
    </source>
</reference>
<name>A0ABR4M928_9PEZI</name>
<comment type="caution">
    <text evidence="1">The sequence shown here is derived from an EMBL/GenBank/DDBJ whole genome shotgun (WGS) entry which is preliminary data.</text>
</comment>
<evidence type="ECO:0000313" key="1">
    <source>
        <dbReference type="EMBL" id="KAL2884748.1"/>
    </source>
</evidence>
<dbReference type="GeneID" id="98121267"/>
<protein>
    <submittedName>
        <fullName evidence="1">Uncharacterized protein</fullName>
    </submittedName>
</protein>
<gene>
    <name evidence="1" type="ORF">HOO65_090043</name>
</gene>
<dbReference type="Proteomes" id="UP001610728">
    <property type="component" value="Unassembled WGS sequence"/>
</dbReference>
<dbReference type="RefSeq" id="XP_070855929.1">
    <property type="nucleotide sequence ID" value="XM_071004622.1"/>
</dbReference>
<organism evidence="1 2">
    <name type="scientific">Ceratocystis lukuohia</name>
    <dbReference type="NCBI Taxonomy" id="2019550"/>
    <lineage>
        <taxon>Eukaryota</taxon>
        <taxon>Fungi</taxon>
        <taxon>Dikarya</taxon>
        <taxon>Ascomycota</taxon>
        <taxon>Pezizomycotina</taxon>
        <taxon>Sordariomycetes</taxon>
        <taxon>Hypocreomycetidae</taxon>
        <taxon>Microascales</taxon>
        <taxon>Ceratocystidaceae</taxon>
        <taxon>Ceratocystis</taxon>
    </lineage>
</organism>
<accession>A0ABR4M928</accession>
<proteinExistence type="predicted"/>
<sequence>MPDSFESFSEGVTNYTSACLTANLQATQGQLKALDKLQLAIPPPAAPAAPTAPTTFTIVEGEASASIPASAPTASPASAPAPALALSTAELFMMTHTAKPSEHIPDPDKFKGD</sequence>